<sequence length="58" mass="6905">MPFDLTSTLVLVFTSALTFLVARMLSRAWRRKRQQKETAQQRVGESRQVRRARERKGR</sequence>
<organism evidence="3 4">
    <name type="scientific">Ramlibacter agri</name>
    <dbReference type="NCBI Taxonomy" id="2728837"/>
    <lineage>
        <taxon>Bacteria</taxon>
        <taxon>Pseudomonadati</taxon>
        <taxon>Pseudomonadota</taxon>
        <taxon>Betaproteobacteria</taxon>
        <taxon>Burkholderiales</taxon>
        <taxon>Comamonadaceae</taxon>
        <taxon>Ramlibacter</taxon>
    </lineage>
</organism>
<protein>
    <submittedName>
        <fullName evidence="3">Uncharacterized protein</fullName>
    </submittedName>
</protein>
<dbReference type="AlphaFoldDB" id="A0A848HC60"/>
<feature type="region of interest" description="Disordered" evidence="1">
    <location>
        <begin position="31"/>
        <end position="58"/>
    </location>
</feature>
<dbReference type="RefSeq" id="WP_169419234.1">
    <property type="nucleotide sequence ID" value="NZ_JABBFX010000001.1"/>
</dbReference>
<feature type="transmembrane region" description="Helical" evidence="2">
    <location>
        <begin position="6"/>
        <end position="26"/>
    </location>
</feature>
<keyword evidence="4" id="KW-1185">Reference proteome</keyword>
<dbReference type="EMBL" id="JABBFX010000001">
    <property type="protein sequence ID" value="NML45148.1"/>
    <property type="molecule type" value="Genomic_DNA"/>
</dbReference>
<name>A0A848HC60_9BURK</name>
<dbReference type="Proteomes" id="UP000541185">
    <property type="component" value="Unassembled WGS sequence"/>
</dbReference>
<comment type="caution">
    <text evidence="3">The sequence shown here is derived from an EMBL/GenBank/DDBJ whole genome shotgun (WGS) entry which is preliminary data.</text>
</comment>
<keyword evidence="2" id="KW-0472">Membrane</keyword>
<evidence type="ECO:0000313" key="3">
    <source>
        <dbReference type="EMBL" id="NML45148.1"/>
    </source>
</evidence>
<proteinExistence type="predicted"/>
<keyword evidence="2" id="KW-0812">Transmembrane</keyword>
<reference evidence="3 4" key="1">
    <citation type="submission" date="2020-04" db="EMBL/GenBank/DDBJ databases">
        <title>Ramlibacter sp. G-1-2-2 isolated from soil.</title>
        <authorList>
            <person name="Dahal R.H."/>
        </authorList>
    </citation>
    <scope>NUCLEOTIDE SEQUENCE [LARGE SCALE GENOMIC DNA]</scope>
    <source>
        <strain evidence="3 4">G-1-2-2</strain>
    </source>
</reference>
<gene>
    <name evidence="3" type="ORF">HHL11_15425</name>
</gene>
<accession>A0A848HC60</accession>
<keyword evidence="2" id="KW-1133">Transmembrane helix</keyword>
<feature type="compositionally biased region" description="Basic residues" evidence="1">
    <location>
        <begin position="49"/>
        <end position="58"/>
    </location>
</feature>
<evidence type="ECO:0000256" key="2">
    <source>
        <dbReference type="SAM" id="Phobius"/>
    </source>
</evidence>
<evidence type="ECO:0000256" key="1">
    <source>
        <dbReference type="SAM" id="MobiDB-lite"/>
    </source>
</evidence>
<evidence type="ECO:0000313" key="4">
    <source>
        <dbReference type="Proteomes" id="UP000541185"/>
    </source>
</evidence>